<dbReference type="SUPFAM" id="SSF81343">
    <property type="entry name" value="Fumarate reductase respiratory complex transmembrane subunits"/>
    <property type="match status" value="1"/>
</dbReference>
<gene>
    <name evidence="9" type="ORF">NADFUDRAFT_44608</name>
</gene>
<dbReference type="GO" id="GO:0006099">
    <property type="term" value="P:tricarboxylic acid cycle"/>
    <property type="evidence" value="ECO:0007669"/>
    <property type="project" value="InterPro"/>
</dbReference>
<dbReference type="Pfam" id="PF01127">
    <property type="entry name" value="Sdh_cyt"/>
    <property type="match status" value="1"/>
</dbReference>
<dbReference type="PROSITE" id="PS01000">
    <property type="entry name" value="SDH_CYT_1"/>
    <property type="match status" value="1"/>
</dbReference>
<dbReference type="PROSITE" id="PS01001">
    <property type="entry name" value="SDH_CYT_2"/>
    <property type="match status" value="1"/>
</dbReference>
<evidence type="ECO:0000256" key="7">
    <source>
        <dbReference type="ARBA" id="ARBA00023136"/>
    </source>
</evidence>
<keyword evidence="6" id="KW-0408">Iron</keyword>
<dbReference type="EMBL" id="KV454406">
    <property type="protein sequence ID" value="ODQ67893.1"/>
    <property type="molecule type" value="Genomic_DNA"/>
</dbReference>
<organism evidence="9 10">
    <name type="scientific">Nadsonia fulvescens var. elongata DSM 6958</name>
    <dbReference type="NCBI Taxonomy" id="857566"/>
    <lineage>
        <taxon>Eukaryota</taxon>
        <taxon>Fungi</taxon>
        <taxon>Dikarya</taxon>
        <taxon>Ascomycota</taxon>
        <taxon>Saccharomycotina</taxon>
        <taxon>Dipodascomycetes</taxon>
        <taxon>Dipodascales</taxon>
        <taxon>Dipodascales incertae sedis</taxon>
        <taxon>Nadsonia</taxon>
    </lineage>
</organism>
<name>A0A1E3PR41_9ASCO</name>
<protein>
    <submittedName>
        <fullName evidence="9">Cytochrome b560 subunit of succinate dehydrogenase</fullName>
    </submittedName>
</protein>
<evidence type="ECO:0000313" key="10">
    <source>
        <dbReference type="Proteomes" id="UP000095009"/>
    </source>
</evidence>
<dbReference type="GO" id="GO:0009055">
    <property type="term" value="F:electron transfer activity"/>
    <property type="evidence" value="ECO:0007669"/>
    <property type="project" value="InterPro"/>
</dbReference>
<dbReference type="PANTHER" id="PTHR10978">
    <property type="entry name" value="SUCCINATE DEHYDROGENASE CYTOCHROME B560 SUBUNIT"/>
    <property type="match status" value="1"/>
</dbReference>
<keyword evidence="2" id="KW-0349">Heme</keyword>
<feature type="transmembrane region" description="Helical" evidence="8">
    <location>
        <begin position="157"/>
        <end position="175"/>
    </location>
</feature>
<keyword evidence="3 8" id="KW-0812">Transmembrane</keyword>
<dbReference type="InterPro" id="IPR034804">
    <property type="entry name" value="SQR/QFR_C/D"/>
</dbReference>
<accession>A0A1E3PR41</accession>
<dbReference type="Gene3D" id="1.20.1300.10">
    <property type="entry name" value="Fumarate reductase/succinate dehydrogenase, transmembrane subunit"/>
    <property type="match status" value="1"/>
</dbReference>
<evidence type="ECO:0000256" key="8">
    <source>
        <dbReference type="SAM" id="Phobius"/>
    </source>
</evidence>
<sequence length="176" mass="19126">MSLRPFAQSALRASARPVFQNNLAAFTAIRQISYIKSTPAEAEEQLKKQRAVRPVSPHLTIYQPQLTWYLSSVHRVTGVALAGAFYAGLISYVGLPLIGSGFDSSDLAIHFGNLSEGVKTTIKAAAAFPFTFHAFNGIRHMIWDTASELTIKGVYRTGYAVLGLTTVSSIALAFFL</sequence>
<proteinExistence type="predicted"/>
<dbReference type="GO" id="GO:0006121">
    <property type="term" value="P:mitochondrial electron transport, succinate to ubiquinone"/>
    <property type="evidence" value="ECO:0007669"/>
    <property type="project" value="TreeGrafter"/>
</dbReference>
<evidence type="ECO:0000313" key="9">
    <source>
        <dbReference type="EMBL" id="ODQ67893.1"/>
    </source>
</evidence>
<keyword evidence="10" id="KW-1185">Reference proteome</keyword>
<reference evidence="9 10" key="1">
    <citation type="journal article" date="2016" name="Proc. Natl. Acad. Sci. U.S.A.">
        <title>Comparative genomics of biotechnologically important yeasts.</title>
        <authorList>
            <person name="Riley R."/>
            <person name="Haridas S."/>
            <person name="Wolfe K.H."/>
            <person name="Lopes M.R."/>
            <person name="Hittinger C.T."/>
            <person name="Goeker M."/>
            <person name="Salamov A.A."/>
            <person name="Wisecaver J.H."/>
            <person name="Long T.M."/>
            <person name="Calvey C.H."/>
            <person name="Aerts A.L."/>
            <person name="Barry K.W."/>
            <person name="Choi C."/>
            <person name="Clum A."/>
            <person name="Coughlan A.Y."/>
            <person name="Deshpande S."/>
            <person name="Douglass A.P."/>
            <person name="Hanson S.J."/>
            <person name="Klenk H.-P."/>
            <person name="LaButti K.M."/>
            <person name="Lapidus A."/>
            <person name="Lindquist E.A."/>
            <person name="Lipzen A.M."/>
            <person name="Meier-Kolthoff J.P."/>
            <person name="Ohm R.A."/>
            <person name="Otillar R.P."/>
            <person name="Pangilinan J.L."/>
            <person name="Peng Y."/>
            <person name="Rokas A."/>
            <person name="Rosa C.A."/>
            <person name="Scheuner C."/>
            <person name="Sibirny A.A."/>
            <person name="Slot J.C."/>
            <person name="Stielow J.B."/>
            <person name="Sun H."/>
            <person name="Kurtzman C.P."/>
            <person name="Blackwell M."/>
            <person name="Grigoriev I.V."/>
            <person name="Jeffries T.W."/>
        </authorList>
    </citation>
    <scope>NUCLEOTIDE SEQUENCE [LARGE SCALE GENOMIC DNA]</scope>
    <source>
        <strain evidence="9 10">DSM 6958</strain>
    </source>
</reference>
<dbReference type="NCBIfam" id="TIGR02970">
    <property type="entry name" value="succ_dehyd_cytB"/>
    <property type="match status" value="1"/>
</dbReference>
<feature type="transmembrane region" description="Helical" evidence="8">
    <location>
        <begin position="76"/>
        <end position="98"/>
    </location>
</feature>
<evidence type="ECO:0000256" key="4">
    <source>
        <dbReference type="ARBA" id="ARBA00022723"/>
    </source>
</evidence>
<dbReference type="GO" id="GO:0031966">
    <property type="term" value="C:mitochondrial membrane"/>
    <property type="evidence" value="ECO:0007669"/>
    <property type="project" value="UniProtKB-ARBA"/>
</dbReference>
<keyword evidence="7 8" id="KW-0472">Membrane</keyword>
<keyword evidence="4" id="KW-0479">Metal-binding</keyword>
<dbReference type="Proteomes" id="UP000095009">
    <property type="component" value="Unassembled WGS sequence"/>
</dbReference>
<comment type="subcellular location">
    <subcellularLocation>
        <location evidence="1">Membrane</location>
        <topology evidence="1">Multi-pass membrane protein</topology>
    </subcellularLocation>
</comment>
<evidence type="ECO:0000256" key="5">
    <source>
        <dbReference type="ARBA" id="ARBA00022989"/>
    </source>
</evidence>
<dbReference type="AlphaFoldDB" id="A0A1E3PR41"/>
<dbReference type="PANTHER" id="PTHR10978:SF5">
    <property type="entry name" value="SUCCINATE DEHYDROGENASE CYTOCHROME B560 SUBUNIT, MITOCHONDRIAL"/>
    <property type="match status" value="1"/>
</dbReference>
<dbReference type="GO" id="GO:0046872">
    <property type="term" value="F:metal ion binding"/>
    <property type="evidence" value="ECO:0007669"/>
    <property type="project" value="UniProtKB-KW"/>
</dbReference>
<evidence type="ECO:0000256" key="3">
    <source>
        <dbReference type="ARBA" id="ARBA00022692"/>
    </source>
</evidence>
<dbReference type="CDD" id="cd03499">
    <property type="entry name" value="SQR_TypeC_SdhC"/>
    <property type="match status" value="1"/>
</dbReference>
<keyword evidence="5 8" id="KW-1133">Transmembrane helix</keyword>
<dbReference type="InterPro" id="IPR014314">
    <property type="entry name" value="Succ_DH_cytb556"/>
</dbReference>
<dbReference type="InterPro" id="IPR018495">
    <property type="entry name" value="Succ_DH_cyt_bsu_CS"/>
</dbReference>
<dbReference type="STRING" id="857566.A0A1E3PR41"/>
<evidence type="ECO:0000256" key="2">
    <source>
        <dbReference type="ARBA" id="ARBA00022617"/>
    </source>
</evidence>
<dbReference type="OrthoDB" id="588261at2759"/>
<evidence type="ECO:0000256" key="1">
    <source>
        <dbReference type="ARBA" id="ARBA00004141"/>
    </source>
</evidence>
<evidence type="ECO:0000256" key="6">
    <source>
        <dbReference type="ARBA" id="ARBA00023004"/>
    </source>
</evidence>
<dbReference type="InterPro" id="IPR000701">
    <property type="entry name" value="SuccDH_FuR_B_TM-su"/>
</dbReference>